<evidence type="ECO:0000313" key="2">
    <source>
        <dbReference type="EMBL" id="MFC5647836.1"/>
    </source>
</evidence>
<proteinExistence type="predicted"/>
<accession>A0ABW0VUT3</accession>
<dbReference type="InterPro" id="IPR001387">
    <property type="entry name" value="Cro/C1-type_HTH"/>
</dbReference>
<reference evidence="3" key="1">
    <citation type="journal article" date="2019" name="Int. J. Syst. Evol. Microbiol.">
        <title>The Global Catalogue of Microorganisms (GCM) 10K type strain sequencing project: providing services to taxonomists for standard genome sequencing and annotation.</title>
        <authorList>
            <consortium name="The Broad Institute Genomics Platform"/>
            <consortium name="The Broad Institute Genome Sequencing Center for Infectious Disease"/>
            <person name="Wu L."/>
            <person name="Ma J."/>
        </authorList>
    </citation>
    <scope>NUCLEOTIDE SEQUENCE [LARGE SCALE GENOMIC DNA]</scope>
    <source>
        <strain evidence="3">CGMCC 1.3240</strain>
    </source>
</reference>
<dbReference type="PROSITE" id="PS50943">
    <property type="entry name" value="HTH_CROC1"/>
    <property type="match status" value="1"/>
</dbReference>
<dbReference type="InterPro" id="IPR010982">
    <property type="entry name" value="Lambda_DNA-bd_dom_sf"/>
</dbReference>
<dbReference type="CDD" id="cd00093">
    <property type="entry name" value="HTH_XRE"/>
    <property type="match status" value="1"/>
</dbReference>
<feature type="domain" description="HTH cro/C1-type" evidence="1">
    <location>
        <begin position="163"/>
        <end position="217"/>
    </location>
</feature>
<gene>
    <name evidence="2" type="ORF">ACFPYJ_01635</name>
</gene>
<dbReference type="RefSeq" id="WP_379186295.1">
    <property type="nucleotide sequence ID" value="NZ_JBHSOW010000007.1"/>
</dbReference>
<protein>
    <submittedName>
        <fullName evidence="2">Helix-turn-helix domain-containing protein</fullName>
    </submittedName>
</protein>
<dbReference type="Proteomes" id="UP001596047">
    <property type="component" value="Unassembled WGS sequence"/>
</dbReference>
<sequence length="236" mass="26635">MKNRTQYEAEFIADLSSHVNQLERFGKIAMKLNQQDLKDLPCQAEIIEQVEGLINAYQSLNGIDLYSASKPTQASKKYKDCLDLLGSYCMAYFMKSQNSNKKDEPSAVISHHKNERNLKRYEVEFKPQHKKVISPSIQRNPEALELLAQDPTDEQIVFTGATLQAIREGCEMTQDFLADGVGMSKNYLSAIERGVKPLTAKMNLKIIDFLTSNQAISMQVLQYALSKLPQPQKQGA</sequence>
<dbReference type="EMBL" id="JBHSOW010000007">
    <property type="protein sequence ID" value="MFC5647836.1"/>
    <property type="molecule type" value="Genomic_DNA"/>
</dbReference>
<dbReference type="Gene3D" id="1.10.260.40">
    <property type="entry name" value="lambda repressor-like DNA-binding domains"/>
    <property type="match status" value="1"/>
</dbReference>
<organism evidence="2 3">
    <name type="scientific">Paenibacillus solisilvae</name>
    <dbReference type="NCBI Taxonomy" id="2486751"/>
    <lineage>
        <taxon>Bacteria</taxon>
        <taxon>Bacillati</taxon>
        <taxon>Bacillota</taxon>
        <taxon>Bacilli</taxon>
        <taxon>Bacillales</taxon>
        <taxon>Paenibacillaceae</taxon>
        <taxon>Paenibacillus</taxon>
    </lineage>
</organism>
<name>A0ABW0VUT3_9BACL</name>
<dbReference type="Pfam" id="PF01381">
    <property type="entry name" value="HTH_3"/>
    <property type="match status" value="1"/>
</dbReference>
<evidence type="ECO:0000259" key="1">
    <source>
        <dbReference type="PROSITE" id="PS50943"/>
    </source>
</evidence>
<dbReference type="SMART" id="SM00530">
    <property type="entry name" value="HTH_XRE"/>
    <property type="match status" value="1"/>
</dbReference>
<keyword evidence="3" id="KW-1185">Reference proteome</keyword>
<comment type="caution">
    <text evidence="2">The sequence shown here is derived from an EMBL/GenBank/DDBJ whole genome shotgun (WGS) entry which is preliminary data.</text>
</comment>
<evidence type="ECO:0000313" key="3">
    <source>
        <dbReference type="Proteomes" id="UP001596047"/>
    </source>
</evidence>
<dbReference type="SUPFAM" id="SSF47413">
    <property type="entry name" value="lambda repressor-like DNA-binding domains"/>
    <property type="match status" value="1"/>
</dbReference>